<gene>
    <name evidence="2" type="ORF">RRF57_005578</name>
</gene>
<feature type="region of interest" description="Disordered" evidence="1">
    <location>
        <begin position="156"/>
        <end position="176"/>
    </location>
</feature>
<reference evidence="2 3" key="1">
    <citation type="submission" date="2023-10" db="EMBL/GenBank/DDBJ databases">
        <title>Draft genome sequence of Xylaria bambusicola isolate GMP-LS, the root and basal stem rot pathogen of sugarcane in Indonesia.</title>
        <authorList>
            <person name="Selvaraj P."/>
            <person name="Muralishankar V."/>
            <person name="Muruganantham S."/>
            <person name="Sp S."/>
            <person name="Haryani S."/>
            <person name="Lau K.J.X."/>
            <person name="Naqvi N.I."/>
        </authorList>
    </citation>
    <scope>NUCLEOTIDE SEQUENCE [LARGE SCALE GENOMIC DNA]</scope>
    <source>
        <strain evidence="2">GMP-LS</strain>
    </source>
</reference>
<dbReference type="Proteomes" id="UP001305414">
    <property type="component" value="Unassembled WGS sequence"/>
</dbReference>
<name>A0AAN7UI50_9PEZI</name>
<proteinExistence type="predicted"/>
<evidence type="ECO:0000313" key="3">
    <source>
        <dbReference type="Proteomes" id="UP001305414"/>
    </source>
</evidence>
<feature type="region of interest" description="Disordered" evidence="1">
    <location>
        <begin position="50"/>
        <end position="84"/>
    </location>
</feature>
<feature type="compositionally biased region" description="Basic and acidic residues" evidence="1">
    <location>
        <begin position="54"/>
        <end position="66"/>
    </location>
</feature>
<keyword evidence="3" id="KW-1185">Reference proteome</keyword>
<organism evidence="2 3">
    <name type="scientific">Xylaria bambusicola</name>
    <dbReference type="NCBI Taxonomy" id="326684"/>
    <lineage>
        <taxon>Eukaryota</taxon>
        <taxon>Fungi</taxon>
        <taxon>Dikarya</taxon>
        <taxon>Ascomycota</taxon>
        <taxon>Pezizomycotina</taxon>
        <taxon>Sordariomycetes</taxon>
        <taxon>Xylariomycetidae</taxon>
        <taxon>Xylariales</taxon>
        <taxon>Xylariaceae</taxon>
        <taxon>Xylaria</taxon>
    </lineage>
</organism>
<protein>
    <submittedName>
        <fullName evidence="2">Uncharacterized protein</fullName>
    </submittedName>
</protein>
<evidence type="ECO:0000256" key="1">
    <source>
        <dbReference type="SAM" id="MobiDB-lite"/>
    </source>
</evidence>
<dbReference type="EMBL" id="JAWHQM010000013">
    <property type="protein sequence ID" value="KAK5629863.1"/>
    <property type="molecule type" value="Genomic_DNA"/>
</dbReference>
<comment type="caution">
    <text evidence="2">The sequence shown here is derived from an EMBL/GenBank/DDBJ whole genome shotgun (WGS) entry which is preliminary data.</text>
</comment>
<evidence type="ECO:0000313" key="2">
    <source>
        <dbReference type="EMBL" id="KAK5629863.1"/>
    </source>
</evidence>
<sequence length="176" mass="18979">MSVFSIIKRGRAQAKEHNAKQADKEKTEAVKLPYRHVPTHAATDAIATAPASWKQDDRSKIREQNRRRTAMAASGSGHSGLPRVGSSLSNVSYPSVYATPVVPLPKNYSYSSVPSLWRERMASTPEVAEGVDYFAVPRDYKGKGKEIVPAFAIGTSGTASPVMSSGRTSPMSSRGI</sequence>
<dbReference type="AlphaFoldDB" id="A0AAN7UI50"/>
<accession>A0AAN7UI50</accession>